<dbReference type="RefSeq" id="WP_163248730.1">
    <property type="nucleotide sequence ID" value="NZ_SXDP01000002.1"/>
</dbReference>
<evidence type="ECO:0000313" key="2">
    <source>
        <dbReference type="Proteomes" id="UP000473885"/>
    </source>
</evidence>
<comment type="caution">
    <text evidence="1">The sequence shown here is derived from an EMBL/GenBank/DDBJ whole genome shotgun (WGS) entry which is preliminary data.</text>
</comment>
<sequence length="69" mass="8320">MDLSYCIYQNNLEELENNSITNAFHRFNVFYDEVTTNIATNHSHQWSDIQFGNYKDPLYEWVPKAREED</sequence>
<protein>
    <submittedName>
        <fullName evidence="1">Uncharacterized protein</fullName>
    </submittedName>
</protein>
<dbReference type="EMBL" id="SXDP01000002">
    <property type="protein sequence ID" value="NEZ46511.1"/>
    <property type="molecule type" value="Genomic_DNA"/>
</dbReference>
<name>A0A6M0R8E2_9CLOT</name>
<organism evidence="1 2">
    <name type="scientific">Clostridium niameyense</name>
    <dbReference type="NCBI Taxonomy" id="1622073"/>
    <lineage>
        <taxon>Bacteria</taxon>
        <taxon>Bacillati</taxon>
        <taxon>Bacillota</taxon>
        <taxon>Clostridia</taxon>
        <taxon>Eubacteriales</taxon>
        <taxon>Clostridiaceae</taxon>
        <taxon>Clostridium</taxon>
    </lineage>
</organism>
<accession>A0A6M0R8E2</accession>
<dbReference type="Proteomes" id="UP000473885">
    <property type="component" value="Unassembled WGS sequence"/>
</dbReference>
<proteinExistence type="predicted"/>
<evidence type="ECO:0000313" key="1">
    <source>
        <dbReference type="EMBL" id="NEZ46511.1"/>
    </source>
</evidence>
<gene>
    <name evidence="1" type="ORF">FDF74_04685</name>
</gene>
<reference evidence="1 2" key="1">
    <citation type="submission" date="2019-04" db="EMBL/GenBank/DDBJ databases">
        <title>Genome sequencing of Clostridium botulinum Groups I-IV and Clostridium butyricum.</title>
        <authorList>
            <person name="Brunt J."/>
            <person name="Van Vliet A.H.M."/>
            <person name="Stringer S.C."/>
            <person name="Carter A.T."/>
            <person name="Peck M.W."/>
        </authorList>
    </citation>
    <scope>NUCLEOTIDE SEQUENCE [LARGE SCALE GENOMIC DNA]</scope>
    <source>
        <strain evidence="1 2">IFR 18/094</strain>
    </source>
</reference>
<dbReference type="AlphaFoldDB" id="A0A6M0R8E2"/>
<keyword evidence="2" id="KW-1185">Reference proteome</keyword>